<accession>A0A183AYB5</accession>
<evidence type="ECO:0000256" key="1">
    <source>
        <dbReference type="SAM" id="MobiDB-lite"/>
    </source>
</evidence>
<dbReference type="OrthoDB" id="10589192at2759"/>
<feature type="region of interest" description="Disordered" evidence="1">
    <location>
        <begin position="76"/>
        <end position="150"/>
    </location>
</feature>
<reference evidence="4" key="1">
    <citation type="submission" date="2016-06" db="UniProtKB">
        <authorList>
            <consortium name="WormBaseParasite"/>
        </authorList>
    </citation>
    <scope>IDENTIFICATION</scope>
</reference>
<name>A0A183AYB5_9TREM</name>
<organism evidence="4">
    <name type="scientific">Echinostoma caproni</name>
    <dbReference type="NCBI Taxonomy" id="27848"/>
    <lineage>
        <taxon>Eukaryota</taxon>
        <taxon>Metazoa</taxon>
        <taxon>Spiralia</taxon>
        <taxon>Lophotrochozoa</taxon>
        <taxon>Platyhelminthes</taxon>
        <taxon>Trematoda</taxon>
        <taxon>Digenea</taxon>
        <taxon>Plagiorchiida</taxon>
        <taxon>Echinostomata</taxon>
        <taxon>Echinostomatoidea</taxon>
        <taxon>Echinostomatidae</taxon>
        <taxon>Echinostoma</taxon>
    </lineage>
</organism>
<keyword evidence="3" id="KW-1185">Reference proteome</keyword>
<dbReference type="Proteomes" id="UP000272942">
    <property type="component" value="Unassembled WGS sequence"/>
</dbReference>
<sequence>MSELLLNDSGVKQEFFEDEVPLIKAEPFDSTSEPLSNEMSEIGFDNGCPGVGRDPYGDLFLMDPNDLLGVREEVIGNEVNNSPEDVLVPDPSGELTEESNDSTVDRHGQRRKKGKSKQIFSKLDSINTEQSESDEQARPDSPLPRSVDGYQGKQHMHQLNRNILEGSTFFLCNRRIESSNGTQFLVNNRFTAVPSDKHLQVSQGVRGRRVISINGTNSIPGRILSSKHVLRNALSGLANGGVELLPGNGPRIRICQ</sequence>
<evidence type="ECO:0000313" key="3">
    <source>
        <dbReference type="Proteomes" id="UP000272942"/>
    </source>
</evidence>
<evidence type="ECO:0000313" key="4">
    <source>
        <dbReference type="WBParaSite" id="ECPE_0001198501-mRNA-1"/>
    </source>
</evidence>
<reference evidence="2 3" key="2">
    <citation type="submission" date="2018-11" db="EMBL/GenBank/DDBJ databases">
        <authorList>
            <consortium name="Pathogen Informatics"/>
        </authorList>
    </citation>
    <scope>NUCLEOTIDE SEQUENCE [LARGE SCALE GENOMIC DNA]</scope>
    <source>
        <strain evidence="2 3">Egypt</strain>
    </source>
</reference>
<dbReference type="WBParaSite" id="ECPE_0001198501-mRNA-1">
    <property type="protein sequence ID" value="ECPE_0001198501-mRNA-1"/>
    <property type="gene ID" value="ECPE_0001198501"/>
</dbReference>
<protein>
    <submittedName>
        <fullName evidence="2 4">Uncharacterized protein</fullName>
    </submittedName>
</protein>
<dbReference type="AlphaFoldDB" id="A0A183AYB5"/>
<proteinExistence type="predicted"/>
<dbReference type="EMBL" id="UZAN01051837">
    <property type="protein sequence ID" value="VDP89161.1"/>
    <property type="molecule type" value="Genomic_DNA"/>
</dbReference>
<evidence type="ECO:0000313" key="2">
    <source>
        <dbReference type="EMBL" id="VDP89161.1"/>
    </source>
</evidence>
<gene>
    <name evidence="2" type="ORF">ECPE_LOCUS11950</name>
</gene>